<keyword evidence="2" id="KW-1185">Reference proteome</keyword>
<sequence>MKQKTEPEWAFLGEGNYNQVYKSADSKRILKVQKNADATTDTPERSARLWNLINPNLHPSATIIDSEHGIGWVCPYVEGEQASDAEISLGVLDVYNKSGRIVVDATAPKNFVTTPAGDIICIDIGMAFV</sequence>
<evidence type="ECO:0000313" key="1">
    <source>
        <dbReference type="EMBL" id="USQ14830.1"/>
    </source>
</evidence>
<accession>A0ABY4YB41</accession>
<gene>
    <name evidence="1" type="ORF">J2N86_05885</name>
</gene>
<dbReference type="EMBL" id="CP071527">
    <property type="protein sequence ID" value="USQ14830.1"/>
    <property type="molecule type" value="Genomic_DNA"/>
</dbReference>
<dbReference type="Proteomes" id="UP001057474">
    <property type="component" value="Chromosome"/>
</dbReference>
<dbReference type="RefSeq" id="WP_252581688.1">
    <property type="nucleotide sequence ID" value="NZ_CP071527.1"/>
</dbReference>
<name>A0ABY4YB41_9GAMM</name>
<organism evidence="1 2">
    <name type="scientific">Legionella lytica</name>
    <dbReference type="NCBI Taxonomy" id="96232"/>
    <lineage>
        <taxon>Bacteria</taxon>
        <taxon>Pseudomonadati</taxon>
        <taxon>Pseudomonadota</taxon>
        <taxon>Gammaproteobacteria</taxon>
        <taxon>Legionellales</taxon>
        <taxon>Legionellaceae</taxon>
        <taxon>Legionella</taxon>
    </lineage>
</organism>
<proteinExistence type="predicted"/>
<evidence type="ECO:0000313" key="2">
    <source>
        <dbReference type="Proteomes" id="UP001057474"/>
    </source>
</evidence>
<reference evidence="1" key="1">
    <citation type="submission" date="2021-03" db="EMBL/GenBank/DDBJ databases">
        <title>Legionella lytica PCM 2298.</title>
        <authorList>
            <person name="Koper P."/>
        </authorList>
    </citation>
    <scope>NUCLEOTIDE SEQUENCE</scope>
    <source>
        <strain evidence="1">PCM 2298</strain>
    </source>
</reference>
<evidence type="ECO:0008006" key="3">
    <source>
        <dbReference type="Google" id="ProtNLM"/>
    </source>
</evidence>
<protein>
    <recommendedName>
        <fullName evidence="3">Protein-ribulosamine 3-kinase</fullName>
    </recommendedName>
</protein>